<dbReference type="Gene3D" id="3.40.1360.10">
    <property type="match status" value="1"/>
</dbReference>
<evidence type="ECO:0008006" key="3">
    <source>
        <dbReference type="Google" id="ProtNLM"/>
    </source>
</evidence>
<gene>
    <name evidence="1" type="ORF">GKD67_05225</name>
</gene>
<dbReference type="RefSeq" id="WP_122135259.1">
    <property type="nucleotide sequence ID" value="NZ_JAHYND010000002.1"/>
</dbReference>
<protein>
    <recommendedName>
        <fullName evidence="3">Toprim domain-containing protein</fullName>
    </recommendedName>
</protein>
<dbReference type="AlphaFoldDB" id="A0A3R6EHL2"/>
<reference evidence="1 2" key="1">
    <citation type="journal article" date="2019" name="Nat. Med.">
        <title>A library of human gut bacterial isolates paired with longitudinal multiomics data enables mechanistic microbiome research.</title>
        <authorList>
            <person name="Poyet M."/>
            <person name="Groussin M."/>
            <person name="Gibbons S.M."/>
            <person name="Avila-Pacheco J."/>
            <person name="Jiang X."/>
            <person name="Kearney S.M."/>
            <person name="Perrotta A.R."/>
            <person name="Berdy B."/>
            <person name="Zhao S."/>
            <person name="Lieberman T.D."/>
            <person name="Swanson P.K."/>
            <person name="Smith M."/>
            <person name="Roesemann S."/>
            <person name="Alexander J.E."/>
            <person name="Rich S.A."/>
            <person name="Livny J."/>
            <person name="Vlamakis H."/>
            <person name="Clish C."/>
            <person name="Bullock K."/>
            <person name="Deik A."/>
            <person name="Scott J."/>
            <person name="Pierce K.A."/>
            <person name="Xavier R.J."/>
            <person name="Alm E.J."/>
        </authorList>
    </citation>
    <scope>NUCLEOTIDE SEQUENCE [LARGE SCALE GENOMIC DNA]</scope>
    <source>
        <strain evidence="1 2">BIOML-A9</strain>
    </source>
</reference>
<comment type="caution">
    <text evidence="1">The sequence shown here is derived from an EMBL/GenBank/DDBJ whole genome shotgun (WGS) entry which is preliminary data.</text>
</comment>
<sequence>MKVDFNQIKTTISLPDFLLELGWKIVEGSSNACPKMSNGTHTIVIKRNSQNQYTYWDVHSDNVRGRSIMDLMQEHLFETTGKMPTLREVGEILQNYISTNRITTPEKSRYDVSNTSMRPDELQFYLRQLQPYKGNYLRKRGISKESVESPVFNNTFFIREVKKLGSIYRNVCVKMYSEKGVEAISQRNEAFKGVIGGKFGCLATSNHDKSRPIDILYIRESFIDCISHYQLLHSGSNLNLVYVSTEGTFTEGQMKLLRLILEKNRVKELRSIFDNDKQGYKYTLWLHRHFYGDTTDIKSLSENKLCDKVHELKNVELSENKDWNDDLKASCVTCSSAESGQ</sequence>
<accession>A0A3R6EHL2</accession>
<proteinExistence type="predicted"/>
<organism evidence="1 2">
    <name type="scientific">Parabacteroides distasonis</name>
    <dbReference type="NCBI Taxonomy" id="823"/>
    <lineage>
        <taxon>Bacteria</taxon>
        <taxon>Pseudomonadati</taxon>
        <taxon>Bacteroidota</taxon>
        <taxon>Bacteroidia</taxon>
        <taxon>Bacteroidales</taxon>
        <taxon>Tannerellaceae</taxon>
        <taxon>Parabacteroides</taxon>
    </lineage>
</organism>
<name>A0A3R6EHL2_PARDI</name>
<dbReference type="Proteomes" id="UP000461276">
    <property type="component" value="Unassembled WGS sequence"/>
</dbReference>
<evidence type="ECO:0000313" key="1">
    <source>
        <dbReference type="EMBL" id="MRY92637.1"/>
    </source>
</evidence>
<dbReference type="Pfam" id="PF13155">
    <property type="entry name" value="Toprim_2"/>
    <property type="match status" value="1"/>
</dbReference>
<evidence type="ECO:0000313" key="2">
    <source>
        <dbReference type="Proteomes" id="UP000461276"/>
    </source>
</evidence>
<dbReference type="EMBL" id="WKMY01000002">
    <property type="protein sequence ID" value="MRY92637.1"/>
    <property type="molecule type" value="Genomic_DNA"/>
</dbReference>